<keyword evidence="6" id="KW-0449">Lipoprotein</keyword>
<evidence type="ECO:0000256" key="3">
    <source>
        <dbReference type="ARBA" id="ARBA00022723"/>
    </source>
</evidence>
<accession>A0A815F374</accession>
<evidence type="ECO:0000313" key="9">
    <source>
        <dbReference type="Proteomes" id="UP000663864"/>
    </source>
</evidence>
<dbReference type="InterPro" id="IPR011992">
    <property type="entry name" value="EF-hand-dom_pair"/>
</dbReference>
<dbReference type="PROSITE" id="PS00018">
    <property type="entry name" value="EF_HAND_1"/>
    <property type="match status" value="2"/>
</dbReference>
<dbReference type="InterPro" id="IPR028846">
    <property type="entry name" value="Recoverin"/>
</dbReference>
<keyword evidence="2" id="KW-0519">Myristate</keyword>
<dbReference type="SMART" id="SM00054">
    <property type="entry name" value="EFh"/>
    <property type="match status" value="3"/>
</dbReference>
<feature type="non-terminal residue" evidence="8">
    <location>
        <position position="1"/>
    </location>
</feature>
<dbReference type="Pfam" id="PF13499">
    <property type="entry name" value="EF-hand_7"/>
    <property type="match status" value="1"/>
</dbReference>
<dbReference type="PROSITE" id="PS50222">
    <property type="entry name" value="EF_HAND_2"/>
    <property type="match status" value="3"/>
</dbReference>
<dbReference type="PRINTS" id="PR00450">
    <property type="entry name" value="RECOVERIN"/>
</dbReference>
<feature type="domain" description="EF-hand" evidence="7">
    <location>
        <begin position="92"/>
        <end position="127"/>
    </location>
</feature>
<keyword evidence="4" id="KW-0677">Repeat</keyword>
<evidence type="ECO:0000256" key="2">
    <source>
        <dbReference type="ARBA" id="ARBA00022707"/>
    </source>
</evidence>
<feature type="domain" description="EF-hand" evidence="7">
    <location>
        <begin position="137"/>
        <end position="172"/>
    </location>
</feature>
<evidence type="ECO:0000256" key="6">
    <source>
        <dbReference type="ARBA" id="ARBA00023288"/>
    </source>
</evidence>
<comment type="caution">
    <text evidence="8">The sequence shown here is derived from an EMBL/GenBank/DDBJ whole genome shotgun (WGS) entry which is preliminary data.</text>
</comment>
<dbReference type="PANTHER" id="PTHR23055">
    <property type="entry name" value="CALCIUM BINDING PROTEINS"/>
    <property type="match status" value="1"/>
</dbReference>
<dbReference type="GO" id="GO:0005509">
    <property type="term" value="F:calcium ion binding"/>
    <property type="evidence" value="ECO:0007669"/>
    <property type="project" value="InterPro"/>
</dbReference>
<organism evidence="8 9">
    <name type="scientific">Rotaria sordida</name>
    <dbReference type="NCBI Taxonomy" id="392033"/>
    <lineage>
        <taxon>Eukaryota</taxon>
        <taxon>Metazoa</taxon>
        <taxon>Spiralia</taxon>
        <taxon>Gnathifera</taxon>
        <taxon>Rotifera</taxon>
        <taxon>Eurotatoria</taxon>
        <taxon>Bdelloidea</taxon>
        <taxon>Philodinida</taxon>
        <taxon>Philodinidae</taxon>
        <taxon>Rotaria</taxon>
    </lineage>
</organism>
<sequence>KSILLLEIAILKVSSNLTEEEIRDIYDDFKRQCPSGRMDKNQFLKCSKAFMESEDEKTDVPHVMFSVFDKNRDGTIDFSEFVLIIAMGNKEDLDSRLELVFEILDTSNDGRISYDEMMDFLEITKKYQPTGSVTNFVPETVAKEMFAMFDLNNEQKISKQQFVEGCKKNKDLSDFFDSW</sequence>
<name>A0A815F374_9BILA</name>
<dbReference type="InterPro" id="IPR002048">
    <property type="entry name" value="EF_hand_dom"/>
</dbReference>
<dbReference type="InterPro" id="IPR018247">
    <property type="entry name" value="EF_Hand_1_Ca_BS"/>
</dbReference>
<comment type="similarity">
    <text evidence="1">Belongs to the recoverin family.</text>
</comment>
<protein>
    <recommendedName>
        <fullName evidence="7">EF-hand domain-containing protein</fullName>
    </recommendedName>
</protein>
<evidence type="ECO:0000259" key="7">
    <source>
        <dbReference type="PROSITE" id="PS50222"/>
    </source>
</evidence>
<dbReference type="PANTHER" id="PTHR23055:SF178">
    <property type="entry name" value="NEUROCALCIN HOMOLOG"/>
    <property type="match status" value="1"/>
</dbReference>
<proteinExistence type="inferred from homology"/>
<feature type="domain" description="EF-hand" evidence="7">
    <location>
        <begin position="56"/>
        <end position="91"/>
    </location>
</feature>
<evidence type="ECO:0000256" key="5">
    <source>
        <dbReference type="ARBA" id="ARBA00022837"/>
    </source>
</evidence>
<dbReference type="Gene3D" id="1.10.238.10">
    <property type="entry name" value="EF-hand"/>
    <property type="match status" value="1"/>
</dbReference>
<evidence type="ECO:0000313" key="8">
    <source>
        <dbReference type="EMBL" id="CAF1320456.1"/>
    </source>
</evidence>
<gene>
    <name evidence="8" type="ORF">ZHD862_LOCUS28981</name>
</gene>
<evidence type="ECO:0000256" key="1">
    <source>
        <dbReference type="ARBA" id="ARBA00006049"/>
    </source>
</evidence>
<keyword evidence="5" id="KW-0106">Calcium</keyword>
<dbReference type="AlphaFoldDB" id="A0A815F374"/>
<dbReference type="EMBL" id="CAJNOT010002490">
    <property type="protein sequence ID" value="CAF1320456.1"/>
    <property type="molecule type" value="Genomic_DNA"/>
</dbReference>
<dbReference type="Proteomes" id="UP000663864">
    <property type="component" value="Unassembled WGS sequence"/>
</dbReference>
<evidence type="ECO:0000256" key="4">
    <source>
        <dbReference type="ARBA" id="ARBA00022737"/>
    </source>
</evidence>
<dbReference type="SUPFAM" id="SSF47473">
    <property type="entry name" value="EF-hand"/>
    <property type="match status" value="1"/>
</dbReference>
<reference evidence="8" key="1">
    <citation type="submission" date="2021-02" db="EMBL/GenBank/DDBJ databases">
        <authorList>
            <person name="Nowell W R."/>
        </authorList>
    </citation>
    <scope>NUCLEOTIDE SEQUENCE</scope>
</reference>
<keyword evidence="3" id="KW-0479">Metal-binding</keyword>
<dbReference type="CDD" id="cd00051">
    <property type="entry name" value="EFh"/>
    <property type="match status" value="1"/>
</dbReference>